<reference evidence="1" key="1">
    <citation type="submission" date="2016-10" db="EMBL/GenBank/DDBJ databases">
        <title>Genome sequence of Streptomyces mangrovisoli MUSC 149.</title>
        <authorList>
            <person name="Lee L.-H."/>
            <person name="Ser H.-L."/>
        </authorList>
    </citation>
    <scope>NUCLEOTIDE SEQUENCE [LARGE SCALE GENOMIC DNA]</scope>
    <source>
        <strain evidence="1">MUSC 149</strain>
    </source>
</reference>
<evidence type="ECO:0000313" key="2">
    <source>
        <dbReference type="Proteomes" id="UP000034196"/>
    </source>
</evidence>
<dbReference type="STRING" id="1428628.WN71_031590"/>
<dbReference type="EMBL" id="LAVA02000090">
    <property type="protein sequence ID" value="OIJ63943.1"/>
    <property type="molecule type" value="Genomic_DNA"/>
</dbReference>
<name>A0A1J4NNL5_9ACTN</name>
<dbReference type="RefSeq" id="WP_046583835.1">
    <property type="nucleotide sequence ID" value="NZ_LAVA02000090.1"/>
</dbReference>
<accession>A0A1J4NNL5</accession>
<protein>
    <submittedName>
        <fullName evidence="1">Uncharacterized protein</fullName>
    </submittedName>
</protein>
<dbReference type="AlphaFoldDB" id="A0A1J4NNL5"/>
<proteinExistence type="predicted"/>
<keyword evidence="2" id="KW-1185">Reference proteome</keyword>
<gene>
    <name evidence="1" type="ORF">WN71_031590</name>
</gene>
<comment type="caution">
    <text evidence="1">The sequence shown here is derived from an EMBL/GenBank/DDBJ whole genome shotgun (WGS) entry which is preliminary data.</text>
</comment>
<dbReference type="Proteomes" id="UP000034196">
    <property type="component" value="Unassembled WGS sequence"/>
</dbReference>
<dbReference type="OrthoDB" id="4246518at2"/>
<organism evidence="1 2">
    <name type="scientific">Streptomyces mangrovisoli</name>
    <dbReference type="NCBI Taxonomy" id="1428628"/>
    <lineage>
        <taxon>Bacteria</taxon>
        <taxon>Bacillati</taxon>
        <taxon>Actinomycetota</taxon>
        <taxon>Actinomycetes</taxon>
        <taxon>Kitasatosporales</taxon>
        <taxon>Streptomycetaceae</taxon>
        <taxon>Streptomyces</taxon>
    </lineage>
</organism>
<evidence type="ECO:0000313" key="1">
    <source>
        <dbReference type="EMBL" id="OIJ63943.1"/>
    </source>
</evidence>
<sequence length="135" mass="14100">MSAELVGQAVTVISAATTAYGARVLTQSEELAAQGTVRLGQRLVARLLRRGRHTAVESAVRDLAEAAPEEREDARAALRLHLGRALREDPELRAELASLLAGGAHAQGAGAVVVSGSNEGIVSTGDNAINIQRRD</sequence>